<dbReference type="GO" id="GO:0008168">
    <property type="term" value="F:methyltransferase activity"/>
    <property type="evidence" value="ECO:0007669"/>
    <property type="project" value="UniProtKB-KW"/>
</dbReference>
<evidence type="ECO:0000256" key="2">
    <source>
        <dbReference type="ARBA" id="ARBA00022679"/>
    </source>
</evidence>
<comment type="caution">
    <text evidence="4">The sequence shown here is derived from an EMBL/GenBank/DDBJ whole genome shotgun (WGS) entry which is preliminary data.</text>
</comment>
<reference evidence="4 5" key="1">
    <citation type="submission" date="2016-12" db="EMBL/GenBank/DDBJ databases">
        <title>Amycolatopsis keratiniphila subsp. keratiniphila genome sequencing and assembly.</title>
        <authorList>
            <person name="Mayilraj S."/>
            <person name="Kaur N."/>
        </authorList>
    </citation>
    <scope>NUCLEOTIDE SEQUENCE [LARGE SCALE GENOMIC DNA]</scope>
    <source>
        <strain evidence="4 5">DSM 44409</strain>
    </source>
</reference>
<organism evidence="4 5">
    <name type="scientific">Amycolatopsis keratiniphila subsp. keratiniphila</name>
    <dbReference type="NCBI Taxonomy" id="227715"/>
    <lineage>
        <taxon>Bacteria</taxon>
        <taxon>Bacillati</taxon>
        <taxon>Actinomycetota</taxon>
        <taxon>Actinomycetes</taxon>
        <taxon>Pseudonocardiales</taxon>
        <taxon>Pseudonocardiaceae</taxon>
        <taxon>Amycolatopsis</taxon>
        <taxon>Amycolatopsis japonica group</taxon>
    </lineage>
</organism>
<evidence type="ECO:0000256" key="1">
    <source>
        <dbReference type="ARBA" id="ARBA00022603"/>
    </source>
</evidence>
<feature type="domain" description="Methyltransferase" evidence="3">
    <location>
        <begin position="45"/>
        <end position="141"/>
    </location>
</feature>
<name>A0A1W2LL43_9PSEU</name>
<protein>
    <recommendedName>
        <fullName evidence="3">Methyltransferase domain-containing protein</fullName>
    </recommendedName>
</protein>
<dbReference type="CDD" id="cd02440">
    <property type="entry name" value="AdoMet_MTases"/>
    <property type="match status" value="1"/>
</dbReference>
<sequence length="288" mass="30143">MVKSTERTIVFDELAGQYDNTGVEFFGPIAHKLLELLGPRPGEHVLDVGCGRGAVLFPAAAAVGPEGYVLGIDIAEAMVTATAADVAARALDHVEVQVLDGIAPELPAASFDLITASMSAAHFPDPFATAVNYARLLRPGGGIGMTGPVPPPALSEWDLGALRVDRIIAAADPAALAAAHPRVAALYGEYPFGRPGRICDALRAAGFTEVSEQRHDVVLTAPTAQALIDWTWSNGLRVYWELVPAARREEVAAELAAELTAHAGDGPVTAVYPVFHYLGRLPATGGAK</sequence>
<dbReference type="PANTHER" id="PTHR43861:SF1">
    <property type="entry name" value="TRANS-ACONITATE 2-METHYLTRANSFERASE"/>
    <property type="match status" value="1"/>
</dbReference>
<proteinExistence type="predicted"/>
<keyword evidence="1" id="KW-0489">Methyltransferase</keyword>
<dbReference type="RefSeq" id="WP_063274579.1">
    <property type="nucleotide sequence ID" value="NZ_LQMT02000034.1"/>
</dbReference>
<evidence type="ECO:0000313" key="4">
    <source>
        <dbReference type="EMBL" id="ONF63644.1"/>
    </source>
</evidence>
<dbReference type="Pfam" id="PF13649">
    <property type="entry name" value="Methyltransf_25"/>
    <property type="match status" value="1"/>
</dbReference>
<dbReference type="GO" id="GO:0032259">
    <property type="term" value="P:methylation"/>
    <property type="evidence" value="ECO:0007669"/>
    <property type="project" value="UniProtKB-KW"/>
</dbReference>
<dbReference type="OrthoDB" id="9777638at2"/>
<dbReference type="Proteomes" id="UP000076660">
    <property type="component" value="Unassembled WGS sequence"/>
</dbReference>
<keyword evidence="2" id="KW-0808">Transferase</keyword>
<evidence type="ECO:0000259" key="3">
    <source>
        <dbReference type="Pfam" id="PF13649"/>
    </source>
</evidence>
<dbReference type="AlphaFoldDB" id="A0A1W2LL43"/>
<evidence type="ECO:0000313" key="5">
    <source>
        <dbReference type="Proteomes" id="UP000076660"/>
    </source>
</evidence>
<dbReference type="InterPro" id="IPR029063">
    <property type="entry name" value="SAM-dependent_MTases_sf"/>
</dbReference>
<accession>A0A1W2LL43</accession>
<dbReference type="SUPFAM" id="SSF53335">
    <property type="entry name" value="S-adenosyl-L-methionine-dependent methyltransferases"/>
    <property type="match status" value="1"/>
</dbReference>
<gene>
    <name evidence="4" type="ORF">AVR91_0232450</name>
</gene>
<dbReference type="InterPro" id="IPR041698">
    <property type="entry name" value="Methyltransf_25"/>
</dbReference>
<dbReference type="Gene3D" id="3.40.50.150">
    <property type="entry name" value="Vaccinia Virus protein VP39"/>
    <property type="match status" value="1"/>
</dbReference>
<dbReference type="EMBL" id="LQMT02000034">
    <property type="protein sequence ID" value="ONF63644.1"/>
    <property type="molecule type" value="Genomic_DNA"/>
</dbReference>
<dbReference type="PANTHER" id="PTHR43861">
    <property type="entry name" value="TRANS-ACONITATE 2-METHYLTRANSFERASE-RELATED"/>
    <property type="match status" value="1"/>
</dbReference>